<gene>
    <name evidence="10" type="ORF">C8P68_11164</name>
</gene>
<dbReference type="InterPro" id="IPR046357">
    <property type="entry name" value="PPIase_dom_sf"/>
</dbReference>
<feature type="region of interest" description="Disordered" evidence="7">
    <location>
        <begin position="297"/>
        <end position="334"/>
    </location>
</feature>
<dbReference type="EMBL" id="QAOQ01000011">
    <property type="protein sequence ID" value="PTQ92687.1"/>
    <property type="molecule type" value="Genomic_DNA"/>
</dbReference>
<evidence type="ECO:0000256" key="2">
    <source>
        <dbReference type="ARBA" id="ARBA00006577"/>
    </source>
</evidence>
<evidence type="ECO:0000313" key="11">
    <source>
        <dbReference type="Proteomes" id="UP000244168"/>
    </source>
</evidence>
<dbReference type="Proteomes" id="UP000244168">
    <property type="component" value="Unassembled WGS sequence"/>
</dbReference>
<dbReference type="AlphaFoldDB" id="A0A2T5J4U9"/>
<dbReference type="EC" id="5.2.1.8" evidence="3 6"/>
<name>A0A2T5J4U9_9SPHI</name>
<keyword evidence="11" id="KW-1185">Reference proteome</keyword>
<comment type="similarity">
    <text evidence="2">Belongs to the FKBP-type PPIase family.</text>
</comment>
<dbReference type="RefSeq" id="WP_107831477.1">
    <property type="nucleotide sequence ID" value="NZ_CP160205.1"/>
</dbReference>
<dbReference type="PANTHER" id="PTHR43811:SF57">
    <property type="entry name" value="FKBP-TYPE PEPTIDYL-PROLYL CIS-TRANS ISOMERASE FKPA-RELATED"/>
    <property type="match status" value="1"/>
</dbReference>
<dbReference type="PANTHER" id="PTHR43811">
    <property type="entry name" value="FKBP-TYPE PEPTIDYL-PROLYL CIS-TRANS ISOMERASE FKPA"/>
    <property type="match status" value="1"/>
</dbReference>
<dbReference type="SUPFAM" id="SSF54534">
    <property type="entry name" value="FKBP-like"/>
    <property type="match status" value="2"/>
</dbReference>
<evidence type="ECO:0000256" key="7">
    <source>
        <dbReference type="SAM" id="MobiDB-lite"/>
    </source>
</evidence>
<proteinExistence type="inferred from homology"/>
<evidence type="ECO:0000259" key="9">
    <source>
        <dbReference type="PROSITE" id="PS50059"/>
    </source>
</evidence>
<feature type="compositionally biased region" description="Low complexity" evidence="7">
    <location>
        <begin position="315"/>
        <end position="334"/>
    </location>
</feature>
<keyword evidence="5 6" id="KW-0413">Isomerase</keyword>
<dbReference type="Pfam" id="PF00254">
    <property type="entry name" value="FKBP_C"/>
    <property type="match status" value="1"/>
</dbReference>
<feature type="domain" description="PPIase FKBP-type" evidence="9">
    <location>
        <begin position="195"/>
        <end position="296"/>
    </location>
</feature>
<evidence type="ECO:0000256" key="5">
    <source>
        <dbReference type="ARBA" id="ARBA00023235"/>
    </source>
</evidence>
<comment type="catalytic activity">
    <reaction evidence="1 6">
        <text>[protein]-peptidylproline (omega=180) = [protein]-peptidylproline (omega=0)</text>
        <dbReference type="Rhea" id="RHEA:16237"/>
        <dbReference type="Rhea" id="RHEA-COMP:10747"/>
        <dbReference type="Rhea" id="RHEA-COMP:10748"/>
        <dbReference type="ChEBI" id="CHEBI:83833"/>
        <dbReference type="ChEBI" id="CHEBI:83834"/>
        <dbReference type="EC" id="5.2.1.8"/>
    </reaction>
</comment>
<feature type="chain" id="PRO_5015612099" description="peptidylprolyl isomerase" evidence="8">
    <location>
        <begin position="19"/>
        <end position="334"/>
    </location>
</feature>
<dbReference type="Gene3D" id="3.10.50.40">
    <property type="match status" value="2"/>
</dbReference>
<reference evidence="10 11" key="1">
    <citation type="submission" date="2018-04" db="EMBL/GenBank/DDBJ databases">
        <title>Genomic Encyclopedia of Archaeal and Bacterial Type Strains, Phase II (KMG-II): from individual species to whole genera.</title>
        <authorList>
            <person name="Goeker M."/>
        </authorList>
    </citation>
    <scope>NUCLEOTIDE SEQUENCE [LARGE SCALE GENOMIC DNA]</scope>
    <source>
        <strain evidence="10 11">DSM 26809</strain>
    </source>
</reference>
<dbReference type="InterPro" id="IPR001179">
    <property type="entry name" value="PPIase_FKBP_dom"/>
</dbReference>
<dbReference type="OrthoDB" id="9814548at2"/>
<evidence type="ECO:0000256" key="6">
    <source>
        <dbReference type="PROSITE-ProRule" id="PRU00277"/>
    </source>
</evidence>
<keyword evidence="4 6" id="KW-0697">Rotamase</keyword>
<evidence type="ECO:0000313" key="10">
    <source>
        <dbReference type="EMBL" id="PTQ92687.1"/>
    </source>
</evidence>
<evidence type="ECO:0000256" key="8">
    <source>
        <dbReference type="SAM" id="SignalP"/>
    </source>
</evidence>
<dbReference type="PROSITE" id="PS50059">
    <property type="entry name" value="FKBP_PPIASE"/>
    <property type="match status" value="1"/>
</dbReference>
<sequence>MKKIALLALLALPAFCKAQTHTTWQKTPQGAQYQIYTHSAAPKIKVEDVITFNVIQKTEKDSVLFNSFTVGHPIKLQVQPSQNVGDLMQVFPMLAEADSALVRVPTDSVFAGHDEARPPFLPKGSNMIFVLKIVKVQSLNDAIAERNAAMAKMKNAETTAADKYVAAHKLTLKSTPSGLKYVVTRASVKRKVQAGDTVLVNYAGRTTADKVFDTSLEPIAKAAGLVQPGRTYEPIKVVVGQGSVIRGWDEGLLLLNEGSKATFVIPSDLAYGEQGAGDDIAPFSTLVFDVEVVKAIPPKPKTPAHPKTPVKKTGAKTATKAPAKKAAAPVKKKN</sequence>
<dbReference type="GO" id="GO:0003755">
    <property type="term" value="F:peptidyl-prolyl cis-trans isomerase activity"/>
    <property type="evidence" value="ECO:0007669"/>
    <property type="project" value="UniProtKB-KW"/>
</dbReference>
<feature type="signal peptide" evidence="8">
    <location>
        <begin position="1"/>
        <end position="18"/>
    </location>
</feature>
<accession>A0A2T5J4U9</accession>
<keyword evidence="8" id="KW-0732">Signal</keyword>
<evidence type="ECO:0000256" key="1">
    <source>
        <dbReference type="ARBA" id="ARBA00000971"/>
    </source>
</evidence>
<evidence type="ECO:0000256" key="4">
    <source>
        <dbReference type="ARBA" id="ARBA00023110"/>
    </source>
</evidence>
<comment type="caution">
    <text evidence="10">The sequence shown here is derived from an EMBL/GenBank/DDBJ whole genome shotgun (WGS) entry which is preliminary data.</text>
</comment>
<organism evidence="10 11">
    <name type="scientific">Mucilaginibacter yixingensis</name>
    <dbReference type="NCBI Taxonomy" id="1295612"/>
    <lineage>
        <taxon>Bacteria</taxon>
        <taxon>Pseudomonadati</taxon>
        <taxon>Bacteroidota</taxon>
        <taxon>Sphingobacteriia</taxon>
        <taxon>Sphingobacteriales</taxon>
        <taxon>Sphingobacteriaceae</taxon>
        <taxon>Mucilaginibacter</taxon>
    </lineage>
</organism>
<protein>
    <recommendedName>
        <fullName evidence="3 6">peptidylprolyl isomerase</fullName>
        <ecNumber evidence="3 6">5.2.1.8</ecNumber>
    </recommendedName>
</protein>
<evidence type="ECO:0000256" key="3">
    <source>
        <dbReference type="ARBA" id="ARBA00013194"/>
    </source>
</evidence>
<feature type="compositionally biased region" description="Basic residues" evidence="7">
    <location>
        <begin position="302"/>
        <end position="314"/>
    </location>
</feature>